<keyword evidence="2" id="KW-1185">Reference proteome</keyword>
<dbReference type="KEGG" id="rst:ATY39_08380"/>
<dbReference type="InterPro" id="IPR025716">
    <property type="entry name" value="Post-transcriptional_regulator"/>
</dbReference>
<dbReference type="OrthoDB" id="2990595at2"/>
<name>A0A143HCJ7_9BACL</name>
<dbReference type="Proteomes" id="UP000076021">
    <property type="component" value="Chromosome"/>
</dbReference>
<sequence>MVVQYEKLFNKVMPVLAMRKADFRMEGLKSITEQDIWRYLVLKKWKKYSEADLALHKVIADIFSLTAAQYMTFSQVEELKTSNWFAPINEDELKLLIGR</sequence>
<protein>
    <submittedName>
        <fullName evidence="1">Uncharacterized protein</fullName>
    </submittedName>
</protein>
<evidence type="ECO:0000313" key="1">
    <source>
        <dbReference type="EMBL" id="AMW99468.1"/>
    </source>
</evidence>
<reference evidence="1 2" key="1">
    <citation type="journal article" date="2016" name="Genome Announc.">
        <title>Whole-Genome Sequence of Rummeliibacillus stabekisii Strain PP9 Isolated from Antarctic Soil.</title>
        <authorList>
            <person name="da Mota F.F."/>
            <person name="Vollu R.E."/>
            <person name="Jurelevicius D."/>
            <person name="Seldin L."/>
        </authorList>
    </citation>
    <scope>NUCLEOTIDE SEQUENCE [LARGE SCALE GENOMIC DNA]</scope>
    <source>
        <strain evidence="1 2">PP9</strain>
    </source>
</reference>
<gene>
    <name evidence="1" type="ORF">ATY39_08380</name>
</gene>
<evidence type="ECO:0000313" key="2">
    <source>
        <dbReference type="Proteomes" id="UP000076021"/>
    </source>
</evidence>
<dbReference type="EMBL" id="CP014806">
    <property type="protein sequence ID" value="AMW99468.1"/>
    <property type="molecule type" value="Genomic_DNA"/>
</dbReference>
<reference evidence="2" key="2">
    <citation type="submission" date="2016-03" db="EMBL/GenBank/DDBJ databases">
        <authorList>
            <person name="Ploux O."/>
        </authorList>
    </citation>
    <scope>NUCLEOTIDE SEQUENCE [LARGE SCALE GENOMIC DNA]</scope>
    <source>
        <strain evidence="2">PP9</strain>
    </source>
</reference>
<accession>A0A143HCJ7</accession>
<dbReference type="AlphaFoldDB" id="A0A143HCJ7"/>
<proteinExistence type="predicted"/>
<dbReference type="Pfam" id="PF13797">
    <property type="entry name" value="Post_transc_reg"/>
    <property type="match status" value="1"/>
</dbReference>
<organism evidence="1 2">
    <name type="scientific">Rummeliibacillus stabekisii</name>
    <dbReference type="NCBI Taxonomy" id="241244"/>
    <lineage>
        <taxon>Bacteria</taxon>
        <taxon>Bacillati</taxon>
        <taxon>Bacillota</taxon>
        <taxon>Bacilli</taxon>
        <taxon>Bacillales</taxon>
        <taxon>Caryophanaceae</taxon>
        <taxon>Rummeliibacillus</taxon>
    </lineage>
</organism>
<dbReference type="RefSeq" id="WP_066788457.1">
    <property type="nucleotide sequence ID" value="NZ_BJVD01000003.1"/>
</dbReference>